<dbReference type="Gene3D" id="6.10.140.570">
    <property type="match status" value="1"/>
</dbReference>
<dbReference type="GO" id="GO:0000166">
    <property type="term" value="F:nucleotide binding"/>
    <property type="evidence" value="ECO:0007669"/>
    <property type="project" value="UniProtKB-KW"/>
</dbReference>
<dbReference type="PRINTS" id="PR01607">
    <property type="entry name" value="APYRASEFAMLY"/>
</dbReference>
<dbReference type="InterPro" id="IPR029052">
    <property type="entry name" value="Metallo-depent_PP-like"/>
</dbReference>
<dbReference type="CDD" id="cd07411">
    <property type="entry name" value="MPP_SoxB_N"/>
    <property type="match status" value="1"/>
</dbReference>
<dbReference type="InterPro" id="IPR036907">
    <property type="entry name" value="5'-Nucleotdase_C_sf"/>
</dbReference>
<keyword evidence="4" id="KW-1185">Reference proteome</keyword>
<dbReference type="InterPro" id="IPR006179">
    <property type="entry name" value="5_nucleotidase/apyrase"/>
</dbReference>
<dbReference type="GO" id="GO:0016787">
    <property type="term" value="F:hydrolase activity"/>
    <property type="evidence" value="ECO:0007669"/>
    <property type="project" value="UniProtKB-KW"/>
</dbReference>
<feature type="domain" description="5'-Nucleotidase C-terminal" evidence="2">
    <location>
        <begin position="423"/>
        <end position="549"/>
    </location>
</feature>
<dbReference type="EMBL" id="CP046415">
    <property type="protein sequence ID" value="QGT77825.1"/>
    <property type="molecule type" value="Genomic_DNA"/>
</dbReference>
<dbReference type="PANTHER" id="PTHR11575">
    <property type="entry name" value="5'-NUCLEOTIDASE-RELATED"/>
    <property type="match status" value="1"/>
</dbReference>
<comment type="similarity">
    <text evidence="1">Belongs to the 5'-nucleotidase family.</text>
</comment>
<dbReference type="SUPFAM" id="SSF56300">
    <property type="entry name" value="Metallo-dependent phosphatases"/>
    <property type="match status" value="1"/>
</dbReference>
<dbReference type="PROSITE" id="PS51318">
    <property type="entry name" value="TAT"/>
    <property type="match status" value="1"/>
</dbReference>
<name>A0A6I6D0N2_9GAMM</name>
<evidence type="ECO:0000313" key="4">
    <source>
        <dbReference type="Proteomes" id="UP000427716"/>
    </source>
</evidence>
<keyword evidence="1" id="KW-0547">Nucleotide-binding</keyword>
<dbReference type="Pfam" id="PF02872">
    <property type="entry name" value="5_nucleotid_C"/>
    <property type="match status" value="1"/>
</dbReference>
<sequence length="601" mass="66362">MSLSRREFLQMLAVASAAGINLETAQAGTGTQRVASSVKANNASSNMYEVPRFGNVSILHMTDMHAQLKPVYFREPSINLGVGSMEGNAPHLVGEAFLKHFGLEPNTPAAHAFTCLDFSEAAKKYGKVGGFAHLLTLIKHMREQRPGAFLLDGGDNWQGNALALWTNAQSQIDAMKIARPDFFTSHWEATYTADRMVEGIADLEGATDCNFVAQNIRDSDFMERVFKPYVIREQNGVKVAVVGQAFPYTPIANPRWMTEGWTFGIRDDEMQDVVNQARGEGAEVVVVLSHNGMDVDLKMASRVTGIDAIMGGHTHDAVPTPTVVKNRNGQTLVTNAGSNAKYLGVLDFDVRNGKVQDYKYHLLPVFSDFIEPDKEMQEYIDKLYSQEITFEGKTFNVGERTSDVLATNDALLYRRGNFTGTWDQLICEALIDVNDAQISFSPGVRWGTSLIPGEPITYDDMMTEVALTYPNVTVNEFTGEQIKGILEDVCDNIFNTDPYYQQGGDMVRVGGLKYACAPNAEKGKRIMDMELNGEPLDPNKSYKVAGWASVAEPGNIPGDTGEMIWDQVETWLRDQKHIKPVKLNEPVLKGVEGNPGITDKC</sequence>
<proteinExistence type="inferred from homology"/>
<keyword evidence="1 3" id="KW-0378">Hydrolase</keyword>
<dbReference type="RefSeq" id="WP_136867110.1">
    <property type="nucleotide sequence ID" value="NZ_CP046415.1"/>
</dbReference>
<dbReference type="InterPro" id="IPR006311">
    <property type="entry name" value="TAT_signal"/>
</dbReference>
<protein>
    <submittedName>
        <fullName evidence="3">Thiosulfohydrolase SoxB</fullName>
    </submittedName>
</protein>
<dbReference type="GO" id="GO:0030288">
    <property type="term" value="C:outer membrane-bounded periplasmic space"/>
    <property type="evidence" value="ECO:0007669"/>
    <property type="project" value="TreeGrafter"/>
</dbReference>
<accession>A0A6I6D0N2</accession>
<dbReference type="Proteomes" id="UP000427716">
    <property type="component" value="Chromosome"/>
</dbReference>
<dbReference type="Gene3D" id="3.60.21.10">
    <property type="match status" value="1"/>
</dbReference>
<organism evidence="3 4">
    <name type="scientific">Guyparkeria halophila</name>
    <dbReference type="NCBI Taxonomy" id="47960"/>
    <lineage>
        <taxon>Bacteria</taxon>
        <taxon>Pseudomonadati</taxon>
        <taxon>Pseudomonadota</taxon>
        <taxon>Gammaproteobacteria</taxon>
        <taxon>Chromatiales</taxon>
        <taxon>Thioalkalibacteraceae</taxon>
        <taxon>Guyparkeria</taxon>
    </lineage>
</organism>
<dbReference type="KEGG" id="ghl:GM160_02345"/>
<dbReference type="NCBIfam" id="TIGR04486">
    <property type="entry name" value="thiosulf_SoxB"/>
    <property type="match status" value="1"/>
</dbReference>
<evidence type="ECO:0000256" key="1">
    <source>
        <dbReference type="RuleBase" id="RU362119"/>
    </source>
</evidence>
<dbReference type="PANTHER" id="PTHR11575:SF42">
    <property type="entry name" value="SULFUR OXIDATION PROTEIN SOXB"/>
    <property type="match status" value="1"/>
</dbReference>
<dbReference type="GO" id="GO:0009166">
    <property type="term" value="P:nucleotide catabolic process"/>
    <property type="evidence" value="ECO:0007669"/>
    <property type="project" value="InterPro"/>
</dbReference>
<dbReference type="AlphaFoldDB" id="A0A6I6D0N2"/>
<gene>
    <name evidence="3" type="primary">soxB</name>
    <name evidence="3" type="ORF">GM160_02345</name>
</gene>
<dbReference type="SUPFAM" id="SSF55816">
    <property type="entry name" value="5'-nucleotidase (syn. UDP-sugar hydrolase), C-terminal domain"/>
    <property type="match status" value="1"/>
</dbReference>
<dbReference type="InterPro" id="IPR030998">
    <property type="entry name" value="Thiosulf_SoxB"/>
</dbReference>
<evidence type="ECO:0000259" key="2">
    <source>
        <dbReference type="Pfam" id="PF02872"/>
    </source>
</evidence>
<reference evidence="3 4" key="1">
    <citation type="submission" date="2019-11" db="EMBL/GenBank/DDBJ databases">
        <authorList>
            <person name="Zhang J."/>
            <person name="Sun C."/>
        </authorList>
    </citation>
    <scope>NUCLEOTIDE SEQUENCE [LARGE SCALE GENOMIC DNA]</scope>
    <source>
        <strain evidence="4">sp2</strain>
    </source>
</reference>
<dbReference type="Gene3D" id="3.90.780.10">
    <property type="entry name" value="5'-Nucleotidase, C-terminal domain"/>
    <property type="match status" value="1"/>
</dbReference>
<evidence type="ECO:0000313" key="3">
    <source>
        <dbReference type="EMBL" id="QGT77825.1"/>
    </source>
</evidence>
<dbReference type="InterPro" id="IPR008334">
    <property type="entry name" value="5'-Nucleotdase_C"/>
</dbReference>
<dbReference type="InterPro" id="IPR041829">
    <property type="entry name" value="SoxB_N"/>
</dbReference>